<protein>
    <submittedName>
        <fullName evidence="10">ABC transport system permease protein</fullName>
    </submittedName>
</protein>
<keyword evidence="4 7" id="KW-0812">Transmembrane</keyword>
<feature type="domain" description="MacB-like periplasmic core" evidence="9">
    <location>
        <begin position="20"/>
        <end position="269"/>
    </location>
</feature>
<dbReference type="GO" id="GO:0044874">
    <property type="term" value="P:lipoprotein localization to outer membrane"/>
    <property type="evidence" value="ECO:0007669"/>
    <property type="project" value="TreeGrafter"/>
</dbReference>
<dbReference type="InterPro" id="IPR025857">
    <property type="entry name" value="MacB_PCD"/>
</dbReference>
<comment type="caution">
    <text evidence="10">The sequence shown here is derived from an EMBL/GenBank/DDBJ whole genome shotgun (WGS) entry which is preliminary data.</text>
</comment>
<evidence type="ECO:0000259" key="8">
    <source>
        <dbReference type="Pfam" id="PF02687"/>
    </source>
</evidence>
<keyword evidence="11" id="KW-1185">Reference proteome</keyword>
<dbReference type="GO" id="GO:0098797">
    <property type="term" value="C:plasma membrane protein complex"/>
    <property type="evidence" value="ECO:0007669"/>
    <property type="project" value="TreeGrafter"/>
</dbReference>
<evidence type="ECO:0000256" key="6">
    <source>
        <dbReference type="ARBA" id="ARBA00023136"/>
    </source>
</evidence>
<dbReference type="PANTHER" id="PTHR30489">
    <property type="entry name" value="LIPOPROTEIN-RELEASING SYSTEM TRANSMEMBRANE PROTEIN LOLE"/>
    <property type="match status" value="1"/>
</dbReference>
<dbReference type="PANTHER" id="PTHR30489:SF0">
    <property type="entry name" value="LIPOPROTEIN-RELEASING SYSTEM TRANSMEMBRANE PROTEIN LOLE"/>
    <property type="match status" value="1"/>
</dbReference>
<dbReference type="RefSeq" id="WP_183673042.1">
    <property type="nucleotide sequence ID" value="NZ_CBCRYX010000001.1"/>
</dbReference>
<evidence type="ECO:0000256" key="2">
    <source>
        <dbReference type="ARBA" id="ARBA00005236"/>
    </source>
</evidence>
<keyword evidence="6 7" id="KW-0472">Membrane</keyword>
<keyword evidence="5 7" id="KW-1133">Transmembrane helix</keyword>
<dbReference type="Pfam" id="PF02687">
    <property type="entry name" value="FtsX"/>
    <property type="match status" value="1"/>
</dbReference>
<evidence type="ECO:0000259" key="9">
    <source>
        <dbReference type="Pfam" id="PF12704"/>
    </source>
</evidence>
<dbReference type="InterPro" id="IPR003838">
    <property type="entry name" value="ABC3_permease_C"/>
</dbReference>
<dbReference type="InterPro" id="IPR051447">
    <property type="entry name" value="Lipoprotein-release_system"/>
</dbReference>
<dbReference type="EMBL" id="JACHHF010000002">
    <property type="protein sequence ID" value="MBB5175608.1"/>
    <property type="molecule type" value="Genomic_DNA"/>
</dbReference>
<proteinExistence type="inferred from homology"/>
<feature type="domain" description="ABC3 transporter permease C-terminal" evidence="8">
    <location>
        <begin position="302"/>
        <end position="450"/>
    </location>
</feature>
<sequence>MIKNAFHYVTRKKLKSLIIMSVILIMTTLSLIGLSIKNATEKASEETFGNVMNSFIMEINRQVNPGTPRGGGNIKGEDINKISEVKSIDHYVKRINSVADLADYDIIETPETAVDPSSDRAKYFKRTVMLTGVNDSSKETKFVSESYQLVEGEHLKDGDTNKVLLHKELAEKNKLNVGDTITIKSNIYDADNEKEADETVEAEIIGLFDGDNNGPVTAPQELYQNTIITDLNTAAKVYGNTEDTAVYQDATFFVKGNTSLESVIKDLEKLDINWSMYSLVKSTSNFPALEQSIKSISSIANTLFIGSLIFAGIIVSLLLFLWMNARRKEIAILLSLGISKGKILMQLVFEVIFIAIPAFILSPIIAKYTAEIFGEKILSKVSDDIQKQIESQSSSSQLGGGAEVDGFNRTLTHLDVTILPESIVYVVIFMSIVLLVSVIIASIRILKKNPKELLIDTK</sequence>
<evidence type="ECO:0000256" key="4">
    <source>
        <dbReference type="ARBA" id="ARBA00022692"/>
    </source>
</evidence>
<dbReference type="AlphaFoldDB" id="A0A9Q2CYP0"/>
<keyword evidence="3" id="KW-1003">Cell membrane</keyword>
<dbReference type="Proteomes" id="UP000579136">
    <property type="component" value="Unassembled WGS sequence"/>
</dbReference>
<organism evidence="10 11">
    <name type="scientific">Nosocomiicoccus ampullae</name>
    <dbReference type="NCBI Taxonomy" id="489910"/>
    <lineage>
        <taxon>Bacteria</taxon>
        <taxon>Bacillati</taxon>
        <taxon>Bacillota</taxon>
        <taxon>Bacilli</taxon>
        <taxon>Bacillales</taxon>
        <taxon>Staphylococcaceae</taxon>
        <taxon>Nosocomiicoccus</taxon>
    </lineage>
</organism>
<comment type="similarity">
    <text evidence="2">Belongs to the ABC-4 integral membrane protein family. LolC/E subfamily.</text>
</comment>
<reference evidence="10 11" key="1">
    <citation type="submission" date="2020-08" db="EMBL/GenBank/DDBJ databases">
        <title>Genomic Encyclopedia of Type Strains, Phase IV (KMG-IV): sequencing the most valuable type-strain genomes for metagenomic binning, comparative biology and taxonomic classification.</title>
        <authorList>
            <person name="Goeker M."/>
        </authorList>
    </citation>
    <scope>NUCLEOTIDE SEQUENCE [LARGE SCALE GENOMIC DNA]</scope>
    <source>
        <strain evidence="10 11">DSM 19163</strain>
    </source>
</reference>
<feature type="transmembrane region" description="Helical" evidence="7">
    <location>
        <begin position="423"/>
        <end position="446"/>
    </location>
</feature>
<evidence type="ECO:0000256" key="5">
    <source>
        <dbReference type="ARBA" id="ARBA00022989"/>
    </source>
</evidence>
<evidence type="ECO:0000313" key="11">
    <source>
        <dbReference type="Proteomes" id="UP000579136"/>
    </source>
</evidence>
<dbReference type="Pfam" id="PF12704">
    <property type="entry name" value="MacB_PCD"/>
    <property type="match status" value="1"/>
</dbReference>
<comment type="subcellular location">
    <subcellularLocation>
        <location evidence="1">Cell membrane</location>
        <topology evidence="1">Multi-pass membrane protein</topology>
    </subcellularLocation>
</comment>
<evidence type="ECO:0000256" key="3">
    <source>
        <dbReference type="ARBA" id="ARBA00022475"/>
    </source>
</evidence>
<gene>
    <name evidence="10" type="ORF">HNQ45_000478</name>
</gene>
<evidence type="ECO:0000256" key="1">
    <source>
        <dbReference type="ARBA" id="ARBA00004651"/>
    </source>
</evidence>
<feature type="transmembrane region" description="Helical" evidence="7">
    <location>
        <begin position="16"/>
        <end position="36"/>
    </location>
</feature>
<accession>A0A9Q2CYP0</accession>
<name>A0A9Q2CYP0_9STAP</name>
<feature type="transmembrane region" description="Helical" evidence="7">
    <location>
        <begin position="343"/>
        <end position="366"/>
    </location>
</feature>
<feature type="transmembrane region" description="Helical" evidence="7">
    <location>
        <begin position="303"/>
        <end position="322"/>
    </location>
</feature>
<evidence type="ECO:0000313" key="10">
    <source>
        <dbReference type="EMBL" id="MBB5175608.1"/>
    </source>
</evidence>
<evidence type="ECO:0000256" key="7">
    <source>
        <dbReference type="SAM" id="Phobius"/>
    </source>
</evidence>